<sequence length="314" mass="35856">MSTLAKEAVHCTTVTVPFHGSKLFIINHVGEPYTPMKPIVEGMGLDWSSQFTKLKKRFSKGIAEITIPSEGGEQTMVCLALRKLAGWLNTISPNKVNPNIKENVIRYQEECDDVLYEYWTKGEVQRKLTRSRKSTATQLTPLRQTAERLITTGLGKIYPDIWRLVHQHFDVDHIHQLTPQQVTEAVEYLNVLEGEYLGKRQSMTTSVLDIELPITWWNQHEYILNTNGYNDFSHINPCRFPIKMLFGDCAPSAISSLLITLTQAGYDVSAARLEYLAHRHYAEIMYYAIEKISRDSSSILNKGTGFRISPNYKI</sequence>
<organism evidence="2 3">
    <name type="scientific">Limnobaculum allomyrinae</name>
    <dbReference type="NCBI Taxonomy" id="2791986"/>
    <lineage>
        <taxon>Bacteria</taxon>
        <taxon>Pseudomonadati</taxon>
        <taxon>Pseudomonadota</taxon>
        <taxon>Gammaproteobacteria</taxon>
        <taxon>Enterobacterales</taxon>
        <taxon>Budviciaceae</taxon>
        <taxon>Limnobaculum</taxon>
    </lineage>
</organism>
<dbReference type="Proteomes" id="UP001296921">
    <property type="component" value="Unassembled WGS sequence"/>
</dbReference>
<evidence type="ECO:0000313" key="2">
    <source>
        <dbReference type="EMBL" id="MBK5145999.1"/>
    </source>
</evidence>
<proteinExistence type="predicted"/>
<gene>
    <name evidence="2" type="ORF">I2494_20230</name>
</gene>
<dbReference type="EMBL" id="JADRCR010000020">
    <property type="protein sequence ID" value="MBK5145999.1"/>
    <property type="molecule type" value="Genomic_DNA"/>
</dbReference>
<accession>A0ABS1IWC7</accession>
<dbReference type="Pfam" id="PF10547">
    <property type="entry name" value="P22_AR_N"/>
    <property type="match status" value="1"/>
</dbReference>
<dbReference type="RefSeq" id="WP_228351050.1">
    <property type="nucleotide sequence ID" value="NZ_JADRCR010000020.1"/>
</dbReference>
<feature type="domain" description="Antirepressor protein ant N-terminal" evidence="1">
    <location>
        <begin position="15"/>
        <end position="124"/>
    </location>
</feature>
<dbReference type="PRINTS" id="PR01994">
    <property type="entry name" value="ANTIREPRESSR"/>
</dbReference>
<keyword evidence="3" id="KW-1185">Reference proteome</keyword>
<name>A0ABS1IWC7_9GAMM</name>
<reference evidence="2 3" key="1">
    <citation type="submission" date="2020-11" db="EMBL/GenBank/DDBJ databases">
        <title>Insectihabitans protaetiae gen. nov. sp. nov. and Insectihabitans allomyrinae sp. nov., isolated from larvae of Protaetia brevitarsis seulensis and Allomyrina dichotoma, respectively.</title>
        <authorList>
            <person name="Lee S.D."/>
            <person name="Byeon Y.-S."/>
            <person name="Kim S.-M."/>
            <person name="Yang H.L."/>
            <person name="Kim I.S."/>
        </authorList>
    </citation>
    <scope>NUCLEOTIDE SEQUENCE [LARGE SCALE GENOMIC DNA]</scope>
    <source>
        <strain evidence="2 3">BWR-B9</strain>
    </source>
</reference>
<comment type="caution">
    <text evidence="2">The sequence shown here is derived from an EMBL/GenBank/DDBJ whole genome shotgun (WGS) entry which is preliminary data.</text>
</comment>
<protein>
    <submittedName>
        <fullName evidence="2">Phage antirepressor N-terminal domain-containing protein</fullName>
    </submittedName>
</protein>
<dbReference type="InterPro" id="IPR018875">
    <property type="entry name" value="Antirepressor_Ant_N"/>
</dbReference>
<evidence type="ECO:0000259" key="1">
    <source>
        <dbReference type="Pfam" id="PF10547"/>
    </source>
</evidence>
<evidence type="ECO:0000313" key="3">
    <source>
        <dbReference type="Proteomes" id="UP001296921"/>
    </source>
</evidence>